<dbReference type="InterPro" id="IPR032179">
    <property type="entry name" value="Cry22Aa_Ig-like"/>
</dbReference>
<evidence type="ECO:0000256" key="1">
    <source>
        <dbReference type="SAM" id="MobiDB-lite"/>
    </source>
</evidence>
<reference evidence="4" key="2">
    <citation type="submission" date="2020-04" db="EMBL/GenBank/DDBJ databases">
        <authorList>
            <person name="Tanveer F."/>
            <person name="Xie Y."/>
            <person name="Shinwari Z.K."/>
        </authorList>
    </citation>
    <scope>NUCLEOTIDE SEQUENCE</scope>
    <source>
        <strain evidence="4">MOSEL-ME25</strain>
    </source>
</reference>
<sequence length="252" mass="26898">MNSSTIIKFMAGLLPVAPITGELLDEELQQAEVSETEAESEDQADSKYADYEGPTMEEEIAAHSGNVPAIKGTGGYNVQVGDDFDPLAGVYAVDNTDGNITGNIEVTSNNVNTNQPGTYNVSYRVENSRGAYYEYTRVIEVSNAASDPVPMIPPTEAQLSGDTEESGSSEDDASSSSAITFLGLEDVTIPQGSEFNPKEDVAIIDVDGSDITHRTHISGEVDTDTPGEYTIAYAVFDHFGDPHAKARTITVE</sequence>
<keyword evidence="6" id="KW-1185">Reference proteome</keyword>
<dbReference type="Proteomes" id="UP000527860">
    <property type="component" value="Unassembled WGS sequence"/>
</dbReference>
<dbReference type="Pfam" id="PF16403">
    <property type="entry name" value="Bact_surface_Ig-like"/>
    <property type="match status" value="2"/>
</dbReference>
<dbReference type="EMBL" id="JXII01000010">
    <property type="protein sequence ID" value="KIH69830.1"/>
    <property type="molecule type" value="Genomic_DNA"/>
</dbReference>
<feature type="region of interest" description="Disordered" evidence="1">
    <location>
        <begin position="146"/>
        <end position="176"/>
    </location>
</feature>
<organism evidence="3 5">
    <name type="scientific">Salinicoccus roseus</name>
    <dbReference type="NCBI Taxonomy" id="45670"/>
    <lineage>
        <taxon>Bacteria</taxon>
        <taxon>Bacillati</taxon>
        <taxon>Bacillota</taxon>
        <taxon>Bacilli</taxon>
        <taxon>Bacillales</taxon>
        <taxon>Staphylococcaceae</taxon>
        <taxon>Salinicoccus</taxon>
    </lineage>
</organism>
<reference evidence="4" key="3">
    <citation type="submission" date="2022-12" db="EMBL/GenBank/DDBJ databases">
        <title>Genome analysis and biological profiling of marine Salinicoccus roseus MOSEL-ME25.</title>
        <authorList>
            <person name="Mirza F.T."/>
            <person name="Xie Y."/>
            <person name="Shinwari Z.K."/>
        </authorList>
    </citation>
    <scope>NUCLEOTIDE SEQUENCE</scope>
    <source>
        <strain evidence="4">MOSEL-ME25</strain>
    </source>
</reference>
<dbReference type="InterPro" id="IPR013783">
    <property type="entry name" value="Ig-like_fold"/>
</dbReference>
<dbReference type="OrthoDB" id="2195004at2"/>
<gene>
    <name evidence="4" type="ORF">F7P68_0001890</name>
    <name evidence="3" type="ORF">SN16_12160</name>
</gene>
<evidence type="ECO:0000313" key="5">
    <source>
        <dbReference type="Proteomes" id="UP000031546"/>
    </source>
</evidence>
<evidence type="ECO:0000259" key="2">
    <source>
        <dbReference type="Pfam" id="PF16403"/>
    </source>
</evidence>
<dbReference type="GeneID" id="77846296"/>
<protein>
    <submittedName>
        <fullName evidence="4">DUF5011 domain-containing protein</fullName>
    </submittedName>
</protein>
<comment type="caution">
    <text evidence="3">The sequence shown here is derived from an EMBL/GenBank/DDBJ whole genome shotgun (WGS) entry which is preliminary data.</text>
</comment>
<reference evidence="3 5" key="1">
    <citation type="submission" date="2015-01" db="EMBL/GenBank/DDBJ databases">
        <title>Genome sequences of high lactate-tolerant strain Salinicoccus roseus W12 with industrial interest.</title>
        <authorList>
            <person name="Wang H."/>
            <person name="Yu B."/>
        </authorList>
    </citation>
    <scope>NUCLEOTIDE SEQUENCE [LARGE SCALE GENOMIC DNA]</scope>
    <source>
        <strain evidence="3 5">W12</strain>
    </source>
</reference>
<proteinExistence type="predicted"/>
<feature type="compositionally biased region" description="Acidic residues" evidence="1">
    <location>
        <begin position="162"/>
        <end position="173"/>
    </location>
</feature>
<evidence type="ECO:0000313" key="6">
    <source>
        <dbReference type="Proteomes" id="UP000527860"/>
    </source>
</evidence>
<dbReference type="EMBL" id="JABEVU030000001">
    <property type="protein sequence ID" value="MDB0579291.1"/>
    <property type="molecule type" value="Genomic_DNA"/>
</dbReference>
<dbReference type="AlphaFoldDB" id="A0A0C2H7I4"/>
<dbReference type="Gene3D" id="2.60.40.10">
    <property type="entry name" value="Immunoglobulins"/>
    <property type="match status" value="2"/>
</dbReference>
<name>A0A0C2H7I4_9STAP</name>
<dbReference type="STRING" id="45670.SN16_12160"/>
<dbReference type="Proteomes" id="UP000031546">
    <property type="component" value="Unassembled WGS sequence"/>
</dbReference>
<feature type="domain" description="Pesticidal crystal protein Cry22Aa Ig-like" evidence="2">
    <location>
        <begin position="70"/>
        <end position="141"/>
    </location>
</feature>
<accession>A0A0C2H7I4</accession>
<evidence type="ECO:0000313" key="4">
    <source>
        <dbReference type="EMBL" id="MDB0579291.1"/>
    </source>
</evidence>
<evidence type="ECO:0000313" key="3">
    <source>
        <dbReference type="EMBL" id="KIH69830.1"/>
    </source>
</evidence>
<dbReference type="RefSeq" id="WP_040106895.1">
    <property type="nucleotide sequence ID" value="NZ_JABEVU030000001.1"/>
</dbReference>
<feature type="domain" description="Pesticidal crystal protein Cry22Aa Ig-like" evidence="2">
    <location>
        <begin position="179"/>
        <end position="251"/>
    </location>
</feature>